<dbReference type="AlphaFoldDB" id="A0A3N4LNT0"/>
<organism evidence="2 3">
    <name type="scientific">Terfezia boudieri ATCC MYA-4762</name>
    <dbReference type="NCBI Taxonomy" id="1051890"/>
    <lineage>
        <taxon>Eukaryota</taxon>
        <taxon>Fungi</taxon>
        <taxon>Dikarya</taxon>
        <taxon>Ascomycota</taxon>
        <taxon>Pezizomycotina</taxon>
        <taxon>Pezizomycetes</taxon>
        <taxon>Pezizales</taxon>
        <taxon>Pezizaceae</taxon>
        <taxon>Terfezia</taxon>
    </lineage>
</organism>
<dbReference type="EMBL" id="ML121541">
    <property type="protein sequence ID" value="RPB24567.1"/>
    <property type="molecule type" value="Genomic_DNA"/>
</dbReference>
<evidence type="ECO:0000313" key="3">
    <source>
        <dbReference type="Proteomes" id="UP000267821"/>
    </source>
</evidence>
<gene>
    <name evidence="2" type="ORF">L211DRAFT_176837</name>
</gene>
<feature type="region of interest" description="Disordered" evidence="1">
    <location>
        <begin position="137"/>
        <end position="189"/>
    </location>
</feature>
<name>A0A3N4LNT0_9PEZI</name>
<dbReference type="InParanoid" id="A0A3N4LNT0"/>
<dbReference type="Proteomes" id="UP000267821">
    <property type="component" value="Unassembled WGS sequence"/>
</dbReference>
<reference evidence="2 3" key="1">
    <citation type="journal article" date="2018" name="Nat. Ecol. Evol.">
        <title>Pezizomycetes genomes reveal the molecular basis of ectomycorrhizal truffle lifestyle.</title>
        <authorList>
            <person name="Murat C."/>
            <person name="Payen T."/>
            <person name="Noel B."/>
            <person name="Kuo A."/>
            <person name="Morin E."/>
            <person name="Chen J."/>
            <person name="Kohler A."/>
            <person name="Krizsan K."/>
            <person name="Balestrini R."/>
            <person name="Da Silva C."/>
            <person name="Montanini B."/>
            <person name="Hainaut M."/>
            <person name="Levati E."/>
            <person name="Barry K.W."/>
            <person name="Belfiori B."/>
            <person name="Cichocki N."/>
            <person name="Clum A."/>
            <person name="Dockter R.B."/>
            <person name="Fauchery L."/>
            <person name="Guy J."/>
            <person name="Iotti M."/>
            <person name="Le Tacon F."/>
            <person name="Lindquist E.A."/>
            <person name="Lipzen A."/>
            <person name="Malagnac F."/>
            <person name="Mello A."/>
            <person name="Molinier V."/>
            <person name="Miyauchi S."/>
            <person name="Poulain J."/>
            <person name="Riccioni C."/>
            <person name="Rubini A."/>
            <person name="Sitrit Y."/>
            <person name="Splivallo R."/>
            <person name="Traeger S."/>
            <person name="Wang M."/>
            <person name="Zifcakova L."/>
            <person name="Wipf D."/>
            <person name="Zambonelli A."/>
            <person name="Paolocci F."/>
            <person name="Nowrousian M."/>
            <person name="Ottonello S."/>
            <person name="Baldrian P."/>
            <person name="Spatafora J.W."/>
            <person name="Henrissat B."/>
            <person name="Nagy L.G."/>
            <person name="Aury J.M."/>
            <person name="Wincker P."/>
            <person name="Grigoriev I.V."/>
            <person name="Bonfante P."/>
            <person name="Martin F.M."/>
        </authorList>
    </citation>
    <scope>NUCLEOTIDE SEQUENCE [LARGE SCALE GENOMIC DNA]</scope>
    <source>
        <strain evidence="2 3">ATCC MYA-4762</strain>
    </source>
</reference>
<proteinExistence type="predicted"/>
<evidence type="ECO:0000256" key="1">
    <source>
        <dbReference type="SAM" id="MobiDB-lite"/>
    </source>
</evidence>
<feature type="region of interest" description="Disordered" evidence="1">
    <location>
        <begin position="204"/>
        <end position="278"/>
    </location>
</feature>
<accession>A0A3N4LNT0</accession>
<dbReference type="OrthoDB" id="5450935at2759"/>
<protein>
    <submittedName>
        <fullName evidence="2">Uncharacterized protein</fullName>
    </submittedName>
</protein>
<evidence type="ECO:0000313" key="2">
    <source>
        <dbReference type="EMBL" id="RPB24567.1"/>
    </source>
</evidence>
<keyword evidence="3" id="KW-1185">Reference proteome</keyword>
<sequence length="278" mass="31880">MFSTEGFFAKANAWLREHRPLIFRPPLASECLDLNFPGIKIHHPWWYTKQDADLMVDLWLRKFGLQNTIFRNHILRLLARSHQILQDLEGDWKHEPDPAKREIILNWRREEFIKLQEEAVCEWQPDYCEWKEGRGYVPSVEGNEGGKDKEVPKSTITPTRQSTGEADEVGSEQEHTGAPQTHMPNTEGERHTVAQNVLSALRTKTESGSVERDDEQNVLEIEHGKSTSESTAEAKSGEPVKSPKSLLKGEVNDSLELSDREDDDVFSDMSGSRYWGLR</sequence>
<feature type="compositionally biased region" description="Polar residues" evidence="1">
    <location>
        <begin position="154"/>
        <end position="164"/>
    </location>
</feature>